<dbReference type="GO" id="GO:0016301">
    <property type="term" value="F:kinase activity"/>
    <property type="evidence" value="ECO:0007669"/>
    <property type="project" value="UniProtKB-KW"/>
</dbReference>
<dbReference type="OrthoDB" id="6070751at2759"/>
<feature type="region of interest" description="Disordered" evidence="4">
    <location>
        <begin position="529"/>
        <end position="555"/>
    </location>
</feature>
<dbReference type="InterPro" id="IPR003598">
    <property type="entry name" value="Ig_sub2"/>
</dbReference>
<keyword evidence="6" id="KW-0418">Kinase</keyword>
<keyword evidence="2" id="KW-1015">Disulfide bond</keyword>
<feature type="compositionally biased region" description="Basic and acidic residues" evidence="4">
    <location>
        <begin position="1"/>
        <end position="101"/>
    </location>
</feature>
<dbReference type="SMART" id="SM00409">
    <property type="entry name" value="IG"/>
    <property type="match status" value="3"/>
</dbReference>
<feature type="compositionally biased region" description="Basic and acidic residues" evidence="4">
    <location>
        <begin position="371"/>
        <end position="382"/>
    </location>
</feature>
<protein>
    <submittedName>
        <fullName evidence="6">Myosin light chain kinase, smooth muscle</fullName>
    </submittedName>
</protein>
<dbReference type="FunFam" id="2.60.40.10:FF:000032">
    <property type="entry name" value="palladin isoform X1"/>
    <property type="match status" value="1"/>
</dbReference>
<dbReference type="SUPFAM" id="SSF48726">
    <property type="entry name" value="Immunoglobulin"/>
    <property type="match status" value="3"/>
</dbReference>
<feature type="compositionally biased region" description="Basic and acidic residues" evidence="4">
    <location>
        <begin position="544"/>
        <end position="555"/>
    </location>
</feature>
<feature type="compositionally biased region" description="Polar residues" evidence="4">
    <location>
        <begin position="106"/>
        <end position="121"/>
    </location>
</feature>
<proteinExistence type="predicted"/>
<feature type="compositionally biased region" description="Basic and acidic residues" evidence="4">
    <location>
        <begin position="421"/>
        <end position="446"/>
    </location>
</feature>
<dbReference type="STRING" id="48709.A0A1D2NBZ8"/>
<keyword evidence="3" id="KW-0393">Immunoglobulin domain</keyword>
<dbReference type="InterPro" id="IPR013098">
    <property type="entry name" value="Ig_I-set"/>
</dbReference>
<dbReference type="CDD" id="cd00096">
    <property type="entry name" value="Ig"/>
    <property type="match status" value="1"/>
</dbReference>
<dbReference type="InterPro" id="IPR013783">
    <property type="entry name" value="Ig-like_fold"/>
</dbReference>
<dbReference type="InterPro" id="IPR003599">
    <property type="entry name" value="Ig_sub"/>
</dbReference>
<sequence length="1254" mass="140398">MRKKKKADEEAKKKADEAMKLEDEKRKRADEDAKKKVEDSKKPAADAKKAEEESKKPTADAKKMEEDAKKPAADAKKAEEESKKSASDAKKAEDLKGKEGQDEVQTDSPSPTTKNQSLQQTRIKDAQVKQDENNRKESISEAAAKRKASVDVKKAEEVKLEGKKVAEAKEPATPDRKDSVKEPASKTPDRKDSVAAAKTTDRKDSVKEPIKTPDRKDSVKEPSKTPDRKDSVKETTKTPDRKDSVKEPVTKTPDRKDSKEATKTPDRKESVPAAKTPDRKDSVKETASKPADRKDSVAQDKTPERKDSTTSKSKDSGSPAKTPDRKDSTKAPDSKEATPPSRKDSAKKEPAKKGVVKEEVAETKATVTKVPVKDEAPGKEAAEQLVSKPPRDSKKRDSVKSPEKEQVVRKTQVSEAQESVVARHTEGTSIARQHEKDYSASKKAEDATAFAATVSVRSSTNEKPDYKSSEHKPTTVVTSSYDRGTAGASIYDKSSYDKVSSSYDRVATSHDRLATSSYDRLATTYERSTALDRGSSPSIQRTLDGVDTRPRTPHMQDHAETTYKYNKRSHEMQPSYRLSERAKSYDHLPGYNYGSDTFSADRGIVVCGGPGMRPSSYVPTISRTLPRDYESPQERSKLRSLEDLTLMEQTHQFSRELRQQQVKAIQRKWKTTDEDSLAELDELPSHECVSPPPAVPPRYKRRNNYQVKVSSEAEDIYGRDIVEKPTFQMPSYFTTPSVGYSYFSMASLSSAGSFASLDEAHRLKRPSFQHETVEPHHLRKHGGSEIRMHRIRNSRPKRPVVQERAPNFLRQTEVPYQELVYTVVSISSEYTCFARNFYGKAASSAILKVEGISEQRKTLLPELTHGSVSYDKCIPVNFTTGIMETNFPEVNELVLECQVKGNPRPEIMWMKNGQSIIAYGQTTYGRFRADYANIFETGKCRLIIQRPRESDSGVYTCVGRNYDHSAVGRKLCWSDEITKCVNVKGGNTSPKGLGSMIMSQNFEYQAPRFITELEPFKHVHLGREIVLTVEVAGVPNPEVRWFHHKNSIYPIKQSSHTRVVNESPGIHTLYIPETDPFDFGTYTVRVTNKYGMVESSCSITEVVAGINDSPTLSGLSKRKSFDSQNVAPTFVREPRENILLKYGDELVIECDVEGWPQVTGKAYRYLTVIFIIENVNSNHPVALVNLYRGCRNVILQPRAYKELTPPVASSSSNTRQKVKFTLTNLHCTDFGMYTVEAKNIVAVTKAFVNVKVTS</sequence>
<keyword evidence="1" id="KW-0677">Repeat</keyword>
<gene>
    <name evidence="6" type="ORF">Ocin01_03896</name>
</gene>
<evidence type="ECO:0000256" key="2">
    <source>
        <dbReference type="ARBA" id="ARBA00023157"/>
    </source>
</evidence>
<dbReference type="Gene3D" id="2.60.40.10">
    <property type="entry name" value="Immunoglobulins"/>
    <property type="match status" value="3"/>
</dbReference>
<comment type="caution">
    <text evidence="6">The sequence shown here is derived from an EMBL/GenBank/DDBJ whole genome shotgun (WGS) entry which is preliminary data.</text>
</comment>
<dbReference type="Proteomes" id="UP000094527">
    <property type="component" value="Unassembled WGS sequence"/>
</dbReference>
<evidence type="ECO:0000313" key="6">
    <source>
        <dbReference type="EMBL" id="ODN02777.1"/>
    </source>
</evidence>
<dbReference type="InterPro" id="IPR036179">
    <property type="entry name" value="Ig-like_dom_sf"/>
</dbReference>
<feature type="domain" description="Ig-like" evidence="5">
    <location>
        <begin position="875"/>
        <end position="968"/>
    </location>
</feature>
<accession>A0A1D2NBZ8</accession>
<dbReference type="PROSITE" id="PS50835">
    <property type="entry name" value="IG_LIKE"/>
    <property type="match status" value="2"/>
</dbReference>
<organism evidence="6 7">
    <name type="scientific">Orchesella cincta</name>
    <name type="common">Springtail</name>
    <name type="synonym">Podura cincta</name>
    <dbReference type="NCBI Taxonomy" id="48709"/>
    <lineage>
        <taxon>Eukaryota</taxon>
        <taxon>Metazoa</taxon>
        <taxon>Ecdysozoa</taxon>
        <taxon>Arthropoda</taxon>
        <taxon>Hexapoda</taxon>
        <taxon>Collembola</taxon>
        <taxon>Entomobryomorpha</taxon>
        <taxon>Entomobryoidea</taxon>
        <taxon>Orchesellidae</taxon>
        <taxon>Orchesellinae</taxon>
        <taxon>Orchesella</taxon>
    </lineage>
</organism>
<keyword evidence="6" id="KW-0808">Transferase</keyword>
<keyword evidence="7" id="KW-1185">Reference proteome</keyword>
<evidence type="ECO:0000313" key="7">
    <source>
        <dbReference type="Proteomes" id="UP000094527"/>
    </source>
</evidence>
<dbReference type="InterPro" id="IPR007110">
    <property type="entry name" value="Ig-like_dom"/>
</dbReference>
<feature type="domain" description="Ig-like" evidence="5">
    <location>
        <begin position="1007"/>
        <end position="1100"/>
    </location>
</feature>
<evidence type="ECO:0000256" key="3">
    <source>
        <dbReference type="ARBA" id="ARBA00023319"/>
    </source>
</evidence>
<dbReference type="PANTHER" id="PTHR13817">
    <property type="entry name" value="TITIN"/>
    <property type="match status" value="1"/>
</dbReference>
<dbReference type="Pfam" id="PF07679">
    <property type="entry name" value="I-set"/>
    <property type="match status" value="1"/>
</dbReference>
<feature type="compositionally biased region" description="Basic and acidic residues" evidence="4">
    <location>
        <begin position="122"/>
        <end position="139"/>
    </location>
</feature>
<evidence type="ECO:0000256" key="4">
    <source>
        <dbReference type="SAM" id="MobiDB-lite"/>
    </source>
</evidence>
<feature type="compositionally biased region" description="Basic and acidic residues" evidence="4">
    <location>
        <begin position="322"/>
        <end position="362"/>
    </location>
</feature>
<dbReference type="EMBL" id="LJIJ01000096">
    <property type="protein sequence ID" value="ODN02777.1"/>
    <property type="molecule type" value="Genomic_DNA"/>
</dbReference>
<dbReference type="SMART" id="SM00408">
    <property type="entry name" value="IGc2"/>
    <property type="match status" value="2"/>
</dbReference>
<dbReference type="PANTHER" id="PTHR13817:SF171">
    <property type="entry name" value="STRETCHIN-MLCK, ISOFORM U"/>
    <property type="match status" value="1"/>
</dbReference>
<feature type="compositionally biased region" description="Basic and acidic residues" evidence="4">
    <location>
        <begin position="148"/>
        <end position="315"/>
    </location>
</feature>
<name>A0A1D2NBZ8_ORCCI</name>
<dbReference type="Pfam" id="PF13927">
    <property type="entry name" value="Ig_3"/>
    <property type="match status" value="1"/>
</dbReference>
<dbReference type="OMA" id="KRSHEMQ"/>
<evidence type="ECO:0000259" key="5">
    <source>
        <dbReference type="PROSITE" id="PS50835"/>
    </source>
</evidence>
<feature type="compositionally biased region" description="Basic and acidic residues" evidence="4">
    <location>
        <begin position="460"/>
        <end position="473"/>
    </location>
</feature>
<feature type="region of interest" description="Disordered" evidence="4">
    <location>
        <begin position="1"/>
        <end position="480"/>
    </location>
</feature>
<dbReference type="AlphaFoldDB" id="A0A1D2NBZ8"/>
<evidence type="ECO:0000256" key="1">
    <source>
        <dbReference type="ARBA" id="ARBA00022737"/>
    </source>
</evidence>
<dbReference type="InterPro" id="IPR050964">
    <property type="entry name" value="Striated_Muscle_Regulatory"/>
</dbReference>
<reference evidence="6 7" key="1">
    <citation type="journal article" date="2016" name="Genome Biol. Evol.">
        <title>Gene Family Evolution Reflects Adaptation to Soil Environmental Stressors in the Genome of the Collembolan Orchesella cincta.</title>
        <authorList>
            <person name="Faddeeva-Vakhrusheva A."/>
            <person name="Derks M.F."/>
            <person name="Anvar S.Y."/>
            <person name="Agamennone V."/>
            <person name="Suring W."/>
            <person name="Smit S."/>
            <person name="van Straalen N.M."/>
            <person name="Roelofs D."/>
        </authorList>
    </citation>
    <scope>NUCLEOTIDE SEQUENCE [LARGE SCALE GENOMIC DNA]</scope>
    <source>
        <tissue evidence="6">Mixed pool</tissue>
    </source>
</reference>
<feature type="compositionally biased region" description="Basic and acidic residues" evidence="4">
    <location>
        <begin position="389"/>
        <end position="408"/>
    </location>
</feature>
<feature type="non-terminal residue" evidence="6">
    <location>
        <position position="1254"/>
    </location>
</feature>